<comment type="caution">
    <text evidence="1">The sequence shown here is derived from an EMBL/GenBank/DDBJ whole genome shotgun (WGS) entry which is preliminary data.</text>
</comment>
<accession>A0AAW2EQU8</accession>
<dbReference type="Proteomes" id="UP001430953">
    <property type="component" value="Unassembled WGS sequence"/>
</dbReference>
<sequence>MIRSKKILHYAVGNPSSSATSSNCHPFMLITRKDKFPAISRHAGNCFRDFDARARCVANKTRNEYNPLFRHGPCKFNVSLVKFVVPLGQRVSFERNHFTPTGKCHRYCGQRIDVSPDPFLMPNPLATFELSSVQRPDVRSFSLTVRKSIVSPLA</sequence>
<proteinExistence type="predicted"/>
<reference evidence="1 2" key="1">
    <citation type="submission" date="2023-03" db="EMBL/GenBank/DDBJ databases">
        <title>High recombination rates correlate with genetic variation in Cardiocondyla obscurior ants.</title>
        <authorList>
            <person name="Errbii M."/>
        </authorList>
    </citation>
    <scope>NUCLEOTIDE SEQUENCE [LARGE SCALE GENOMIC DNA]</scope>
    <source>
        <strain evidence="1">Alpha-2009</strain>
        <tissue evidence="1">Whole body</tissue>
    </source>
</reference>
<dbReference type="EMBL" id="JADYXP020000018">
    <property type="protein sequence ID" value="KAL0106123.1"/>
    <property type="molecule type" value="Genomic_DNA"/>
</dbReference>
<protein>
    <submittedName>
        <fullName evidence="1">Uncharacterized protein</fullName>
    </submittedName>
</protein>
<organism evidence="1 2">
    <name type="scientific">Cardiocondyla obscurior</name>
    <dbReference type="NCBI Taxonomy" id="286306"/>
    <lineage>
        <taxon>Eukaryota</taxon>
        <taxon>Metazoa</taxon>
        <taxon>Ecdysozoa</taxon>
        <taxon>Arthropoda</taxon>
        <taxon>Hexapoda</taxon>
        <taxon>Insecta</taxon>
        <taxon>Pterygota</taxon>
        <taxon>Neoptera</taxon>
        <taxon>Endopterygota</taxon>
        <taxon>Hymenoptera</taxon>
        <taxon>Apocrita</taxon>
        <taxon>Aculeata</taxon>
        <taxon>Formicoidea</taxon>
        <taxon>Formicidae</taxon>
        <taxon>Myrmicinae</taxon>
        <taxon>Cardiocondyla</taxon>
    </lineage>
</organism>
<name>A0AAW2EQU8_9HYME</name>
<dbReference type="AlphaFoldDB" id="A0AAW2EQU8"/>
<evidence type="ECO:0000313" key="2">
    <source>
        <dbReference type="Proteomes" id="UP001430953"/>
    </source>
</evidence>
<evidence type="ECO:0000313" key="1">
    <source>
        <dbReference type="EMBL" id="KAL0106123.1"/>
    </source>
</evidence>
<keyword evidence="2" id="KW-1185">Reference proteome</keyword>
<gene>
    <name evidence="1" type="ORF">PUN28_016095</name>
</gene>